<comment type="caution">
    <text evidence="1">The sequence shown here is derived from an EMBL/GenBank/DDBJ whole genome shotgun (WGS) entry which is preliminary data.</text>
</comment>
<accession>X1CM04</accession>
<evidence type="ECO:0000313" key="1">
    <source>
        <dbReference type="EMBL" id="GAG85256.1"/>
    </source>
</evidence>
<name>X1CM04_9ZZZZ</name>
<sequence>MLGPDQVHALVTYAHKYGLDAYRGHVLIMYSKPYIGLDGYLYHANQSGKPYQLKSRPLTNEERSTYQIKEGDHAWTCEVIMDEGKRSFTGMGIVTQDEMTAKSTKKPEQLRSPVVAKHPWQLAQKRAEWQAMRRGFPIGETEGE</sequence>
<reference evidence="1" key="1">
    <citation type="journal article" date="2014" name="Front. Microbiol.">
        <title>High frequency of phylogenetically diverse reductive dehalogenase-homologous genes in deep subseafloor sedimentary metagenomes.</title>
        <authorList>
            <person name="Kawai M."/>
            <person name="Futagami T."/>
            <person name="Toyoda A."/>
            <person name="Takaki Y."/>
            <person name="Nishi S."/>
            <person name="Hori S."/>
            <person name="Arai W."/>
            <person name="Tsubouchi T."/>
            <person name="Morono Y."/>
            <person name="Uchiyama I."/>
            <person name="Ito T."/>
            <person name="Fujiyama A."/>
            <person name="Inagaki F."/>
            <person name="Takami H."/>
        </authorList>
    </citation>
    <scope>NUCLEOTIDE SEQUENCE</scope>
    <source>
        <strain evidence="1">Expedition CK06-06</strain>
    </source>
</reference>
<dbReference type="EMBL" id="BART01015495">
    <property type="protein sequence ID" value="GAG85256.1"/>
    <property type="molecule type" value="Genomic_DNA"/>
</dbReference>
<protein>
    <submittedName>
        <fullName evidence="1">Uncharacterized protein</fullName>
    </submittedName>
</protein>
<organism evidence="1">
    <name type="scientific">marine sediment metagenome</name>
    <dbReference type="NCBI Taxonomy" id="412755"/>
    <lineage>
        <taxon>unclassified sequences</taxon>
        <taxon>metagenomes</taxon>
        <taxon>ecological metagenomes</taxon>
    </lineage>
</organism>
<proteinExistence type="predicted"/>
<dbReference type="AlphaFoldDB" id="X1CM04"/>
<gene>
    <name evidence="1" type="ORF">S01H4_30080</name>
</gene>